<organism evidence="5 6">
    <name type="scientific">Paenibacillus glacialis</name>
    <dbReference type="NCBI Taxonomy" id="494026"/>
    <lineage>
        <taxon>Bacteria</taxon>
        <taxon>Bacillati</taxon>
        <taxon>Bacillota</taxon>
        <taxon>Bacilli</taxon>
        <taxon>Bacillales</taxon>
        <taxon>Paenibacillaceae</taxon>
        <taxon>Paenibacillus</taxon>
    </lineage>
</organism>
<feature type="chain" id="PRO_5007899139" description="YncI copper-binding domain-containing protein" evidence="3">
    <location>
        <begin position="28"/>
        <end position="237"/>
    </location>
</feature>
<comment type="caution">
    <text evidence="5">The sequence shown here is derived from an EMBL/GenBank/DDBJ whole genome shotgun (WGS) entry which is preliminary data.</text>
</comment>
<dbReference type="CDD" id="cd08545">
    <property type="entry name" value="YcnI_like"/>
    <property type="match status" value="1"/>
</dbReference>
<protein>
    <recommendedName>
        <fullName evidence="4">YncI copper-binding domain-containing protein</fullName>
    </recommendedName>
</protein>
<accession>A0A168N3F6</accession>
<feature type="region of interest" description="Disordered" evidence="1">
    <location>
        <begin position="159"/>
        <end position="206"/>
    </location>
</feature>
<keyword evidence="2" id="KW-0812">Transmembrane</keyword>
<dbReference type="Pfam" id="PF07987">
    <property type="entry name" value="DUF1775"/>
    <property type="match status" value="1"/>
</dbReference>
<reference evidence="5 6" key="1">
    <citation type="submission" date="2016-03" db="EMBL/GenBank/DDBJ databases">
        <title>Draft genome sequence of Paenibacillus glacialis DSM 22343.</title>
        <authorList>
            <person name="Shin S.-K."/>
            <person name="Yi H."/>
        </authorList>
    </citation>
    <scope>NUCLEOTIDE SEQUENCE [LARGE SCALE GENOMIC DNA]</scope>
    <source>
        <strain evidence="5 6">DSM 22343</strain>
    </source>
</reference>
<dbReference type="InterPro" id="IPR012533">
    <property type="entry name" value="YcnI-copper_dom"/>
</dbReference>
<feature type="compositionally biased region" description="Low complexity" evidence="1">
    <location>
        <begin position="193"/>
        <end position="206"/>
    </location>
</feature>
<feature type="domain" description="YncI copper-binding" evidence="4">
    <location>
        <begin position="28"/>
        <end position="145"/>
    </location>
</feature>
<keyword evidence="2" id="KW-0472">Membrane</keyword>
<dbReference type="RefSeq" id="WP_245699694.1">
    <property type="nucleotide sequence ID" value="NZ_LVJH01000003.1"/>
</dbReference>
<dbReference type="Proteomes" id="UP000076967">
    <property type="component" value="Unassembled WGS sequence"/>
</dbReference>
<evidence type="ECO:0000259" key="4">
    <source>
        <dbReference type="Pfam" id="PF07987"/>
    </source>
</evidence>
<sequence>MFKKSKLSIMFISAATCIMMFAGVASAHVTVKPTASTPGAWETYTIKIPVERDIPTTKVTLKIPSEVEFKQYQPVPDWKISTTKDTSGKVSTITWEATGNGISTGEFQAFNFVAQNPEADASLAWDAYQYYKDGKIVEWTGEKGSESPHSMTLVTAASATEGAANNSESHNDDHGATTPSTPVTDEHKHSDTSESSTATTATPNSSSGIGTVTIIISLAALIFSIAALFVALNKKKD</sequence>
<dbReference type="STRING" id="494026.PGLA_03590"/>
<feature type="signal peptide" evidence="3">
    <location>
        <begin position="1"/>
        <end position="27"/>
    </location>
</feature>
<dbReference type="InterPro" id="IPR038507">
    <property type="entry name" value="YcnI-like_sf"/>
</dbReference>
<evidence type="ECO:0000256" key="1">
    <source>
        <dbReference type="SAM" id="MobiDB-lite"/>
    </source>
</evidence>
<evidence type="ECO:0000256" key="2">
    <source>
        <dbReference type="SAM" id="Phobius"/>
    </source>
</evidence>
<evidence type="ECO:0000256" key="3">
    <source>
        <dbReference type="SAM" id="SignalP"/>
    </source>
</evidence>
<dbReference type="Gene3D" id="2.60.40.2230">
    <property type="entry name" value="Uncharacterised protein YcnI-like PF07987, DUF1775"/>
    <property type="match status" value="1"/>
</dbReference>
<gene>
    <name evidence="5" type="ORF">PGLA_03590</name>
</gene>
<evidence type="ECO:0000313" key="6">
    <source>
        <dbReference type="Proteomes" id="UP000076967"/>
    </source>
</evidence>
<dbReference type="AlphaFoldDB" id="A0A168N3F6"/>
<keyword evidence="2" id="KW-1133">Transmembrane helix</keyword>
<keyword evidence="3" id="KW-0732">Signal</keyword>
<proteinExistence type="predicted"/>
<feature type="transmembrane region" description="Helical" evidence="2">
    <location>
        <begin position="209"/>
        <end position="232"/>
    </location>
</feature>
<feature type="compositionally biased region" description="Polar residues" evidence="1">
    <location>
        <begin position="159"/>
        <end position="168"/>
    </location>
</feature>
<evidence type="ECO:0000313" key="5">
    <source>
        <dbReference type="EMBL" id="OAB45345.1"/>
    </source>
</evidence>
<name>A0A168N3F6_9BACL</name>
<keyword evidence="6" id="KW-1185">Reference proteome</keyword>
<dbReference type="EMBL" id="LVJH01000003">
    <property type="protein sequence ID" value="OAB45345.1"/>
    <property type="molecule type" value="Genomic_DNA"/>
</dbReference>